<dbReference type="Proteomes" id="UP000177208">
    <property type="component" value="Unassembled WGS sequence"/>
</dbReference>
<gene>
    <name evidence="1" type="ORF">A2774_01610</name>
</gene>
<evidence type="ECO:0000313" key="1">
    <source>
        <dbReference type="EMBL" id="OGK15125.1"/>
    </source>
</evidence>
<organism evidence="1 2">
    <name type="scientific">Candidatus Roizmanbacteria bacterium RIFCSPHIGHO2_01_FULL_39_12c</name>
    <dbReference type="NCBI Taxonomy" id="1802031"/>
    <lineage>
        <taxon>Bacteria</taxon>
        <taxon>Candidatus Roizmaniibacteriota</taxon>
    </lineage>
</organism>
<name>A0A1F7G8Q9_9BACT</name>
<dbReference type="PANTHER" id="PTHR34849:SF3">
    <property type="entry name" value="SSR2962 PROTEIN"/>
    <property type="match status" value="1"/>
</dbReference>
<dbReference type="Gene3D" id="1.10.10.10">
    <property type="entry name" value="Winged helix-like DNA-binding domain superfamily/Winged helix DNA-binding domain"/>
    <property type="match status" value="1"/>
</dbReference>
<comment type="caution">
    <text evidence="1">The sequence shown here is derived from an EMBL/GenBank/DDBJ whole genome shotgun (WGS) entry which is preliminary data.</text>
</comment>
<accession>A0A1F7G8Q9</accession>
<dbReference type="InterPro" id="IPR007367">
    <property type="entry name" value="DUF433"/>
</dbReference>
<evidence type="ECO:0000313" key="2">
    <source>
        <dbReference type="Proteomes" id="UP000177208"/>
    </source>
</evidence>
<dbReference type="InterPro" id="IPR036388">
    <property type="entry name" value="WH-like_DNA-bd_sf"/>
</dbReference>
<evidence type="ECO:0008006" key="3">
    <source>
        <dbReference type="Google" id="ProtNLM"/>
    </source>
</evidence>
<reference evidence="1 2" key="1">
    <citation type="journal article" date="2016" name="Nat. Commun.">
        <title>Thousands of microbial genomes shed light on interconnected biogeochemical processes in an aquifer system.</title>
        <authorList>
            <person name="Anantharaman K."/>
            <person name="Brown C.T."/>
            <person name="Hug L.A."/>
            <person name="Sharon I."/>
            <person name="Castelle C.J."/>
            <person name="Probst A.J."/>
            <person name="Thomas B.C."/>
            <person name="Singh A."/>
            <person name="Wilkins M.J."/>
            <person name="Karaoz U."/>
            <person name="Brodie E.L."/>
            <person name="Williams K.H."/>
            <person name="Hubbard S.S."/>
            <person name="Banfield J.F."/>
        </authorList>
    </citation>
    <scope>NUCLEOTIDE SEQUENCE [LARGE SCALE GENOMIC DNA]</scope>
</reference>
<dbReference type="PANTHER" id="PTHR34849">
    <property type="entry name" value="SSL5025 PROTEIN"/>
    <property type="match status" value="1"/>
</dbReference>
<dbReference type="Pfam" id="PF04255">
    <property type="entry name" value="DUF433"/>
    <property type="match status" value="1"/>
</dbReference>
<sequence>MNKRIEINKYIVADPEICHGKPTFKGTRIMVWQILQMLAQGENEKSIHKAFPSLNTSHVKAALEYASTLTQENYVIVNTYPQISH</sequence>
<dbReference type="InterPro" id="IPR009057">
    <property type="entry name" value="Homeodomain-like_sf"/>
</dbReference>
<dbReference type="AlphaFoldDB" id="A0A1F7G8Q9"/>
<proteinExistence type="predicted"/>
<dbReference type="EMBL" id="MFZG01000041">
    <property type="protein sequence ID" value="OGK15125.1"/>
    <property type="molecule type" value="Genomic_DNA"/>
</dbReference>
<protein>
    <recommendedName>
        <fullName evidence="3">Antitoxin</fullName>
    </recommendedName>
</protein>
<dbReference type="SUPFAM" id="SSF46689">
    <property type="entry name" value="Homeodomain-like"/>
    <property type="match status" value="1"/>
</dbReference>